<name>A0A3A9ZEC0_9ACTN</name>
<evidence type="ECO:0000313" key="2">
    <source>
        <dbReference type="Proteomes" id="UP000272474"/>
    </source>
</evidence>
<comment type="caution">
    <text evidence="1">The sequence shown here is derived from an EMBL/GenBank/DDBJ whole genome shotgun (WGS) entry which is preliminary data.</text>
</comment>
<dbReference type="InterPro" id="IPR036388">
    <property type="entry name" value="WH-like_DNA-bd_sf"/>
</dbReference>
<dbReference type="SUPFAM" id="SSF46785">
    <property type="entry name" value="Winged helix' DNA-binding domain"/>
    <property type="match status" value="1"/>
</dbReference>
<dbReference type="NCBIfam" id="TIGR00738">
    <property type="entry name" value="rrf2_super"/>
    <property type="match status" value="1"/>
</dbReference>
<reference evidence="1 2" key="1">
    <citation type="journal article" date="2014" name="Int. J. Syst. Evol. Microbiol.">
        <title>Streptomyces hoynatensis sp. nov., isolated from deep marine sediment.</title>
        <authorList>
            <person name="Veyisoglu A."/>
            <person name="Sahin N."/>
        </authorList>
    </citation>
    <scope>NUCLEOTIDE SEQUENCE [LARGE SCALE GENOMIC DNA]</scope>
    <source>
        <strain evidence="1 2">KCTC 29097</strain>
    </source>
</reference>
<organism evidence="1 2">
    <name type="scientific">Streptomyces hoynatensis</name>
    <dbReference type="NCBI Taxonomy" id="1141874"/>
    <lineage>
        <taxon>Bacteria</taxon>
        <taxon>Bacillati</taxon>
        <taxon>Actinomycetota</taxon>
        <taxon>Actinomycetes</taxon>
        <taxon>Kitasatosporales</taxon>
        <taxon>Streptomycetaceae</taxon>
        <taxon>Streptomyces</taxon>
    </lineage>
</organism>
<evidence type="ECO:0000313" key="1">
    <source>
        <dbReference type="EMBL" id="RKN46822.1"/>
    </source>
</evidence>
<dbReference type="Pfam" id="PF02082">
    <property type="entry name" value="Rrf2"/>
    <property type="match status" value="1"/>
</dbReference>
<dbReference type="OrthoDB" id="9808360at2"/>
<dbReference type="PROSITE" id="PS51197">
    <property type="entry name" value="HTH_RRF2_2"/>
    <property type="match status" value="1"/>
</dbReference>
<dbReference type="InterPro" id="IPR036390">
    <property type="entry name" value="WH_DNA-bd_sf"/>
</dbReference>
<dbReference type="InterPro" id="IPR000944">
    <property type="entry name" value="Tscrpt_reg_Rrf2"/>
</dbReference>
<dbReference type="PANTHER" id="PTHR33221:SF13">
    <property type="entry name" value="TRANSCRIPTIONAL REGULATOR-RELATED"/>
    <property type="match status" value="1"/>
</dbReference>
<dbReference type="PANTHER" id="PTHR33221">
    <property type="entry name" value="WINGED HELIX-TURN-HELIX TRANSCRIPTIONAL REGULATOR, RRF2 FAMILY"/>
    <property type="match status" value="1"/>
</dbReference>
<accession>A0A3A9ZEC0</accession>
<proteinExistence type="predicted"/>
<gene>
    <name evidence="1" type="ORF">D7294_00970</name>
</gene>
<dbReference type="EMBL" id="RBAL01000001">
    <property type="protein sequence ID" value="RKN46822.1"/>
    <property type="molecule type" value="Genomic_DNA"/>
</dbReference>
<dbReference type="RefSeq" id="WP_120674377.1">
    <property type="nucleotide sequence ID" value="NZ_RBAL01000001.1"/>
</dbReference>
<dbReference type="GO" id="GO:0003700">
    <property type="term" value="F:DNA-binding transcription factor activity"/>
    <property type="evidence" value="ECO:0007669"/>
    <property type="project" value="TreeGrafter"/>
</dbReference>
<dbReference type="Proteomes" id="UP000272474">
    <property type="component" value="Unassembled WGS sequence"/>
</dbReference>
<sequence>MKLSQGVEWGLHCAALLALAPPGMTVRREGLAGHYALPVTYLAKHLQAMARAGVLHAVTGPRGGYRLARPPGDITVLDVVEAIEGPAPPFVCQEIRQRGTGAVPPESCRRPCAIDALMTQADRAWRDSLRAVTIADLVDRYPPGLRERNAELVAKAAS</sequence>
<dbReference type="GO" id="GO:0005829">
    <property type="term" value="C:cytosol"/>
    <property type="evidence" value="ECO:0007669"/>
    <property type="project" value="TreeGrafter"/>
</dbReference>
<dbReference type="AlphaFoldDB" id="A0A3A9ZEC0"/>
<keyword evidence="2" id="KW-1185">Reference proteome</keyword>
<dbReference type="Gene3D" id="1.10.10.10">
    <property type="entry name" value="Winged helix-like DNA-binding domain superfamily/Winged helix DNA-binding domain"/>
    <property type="match status" value="1"/>
</dbReference>
<protein>
    <submittedName>
        <fullName evidence="1">Rrf2 family transcriptional regulator</fullName>
    </submittedName>
</protein>